<evidence type="ECO:0000259" key="3">
    <source>
        <dbReference type="Pfam" id="PF17853"/>
    </source>
</evidence>
<dbReference type="Proteomes" id="UP000092687">
    <property type="component" value="Chromosome"/>
</dbReference>
<dbReference type="InterPro" id="IPR051448">
    <property type="entry name" value="CdaR-like_regulators"/>
</dbReference>
<reference evidence="5" key="1">
    <citation type="submission" date="2016-07" db="EMBL/GenBank/DDBJ databases">
        <authorList>
            <person name="See-Too W.S."/>
        </authorList>
    </citation>
    <scope>NUCLEOTIDE SEQUENCE [LARGE SCALE GENOMIC DNA]</scope>
    <source>
        <strain evidence="5">DSM 24743</strain>
    </source>
</reference>
<comment type="similarity">
    <text evidence="1">Belongs to the CdaR family.</text>
</comment>
<proteinExistence type="inferred from homology"/>
<dbReference type="Pfam" id="PF13556">
    <property type="entry name" value="HTH_30"/>
    <property type="match status" value="1"/>
</dbReference>
<feature type="domain" description="PucR C-terminal helix-turn-helix" evidence="2">
    <location>
        <begin position="347"/>
        <end position="403"/>
    </location>
</feature>
<dbReference type="InterPro" id="IPR042070">
    <property type="entry name" value="PucR_C-HTH_sf"/>
</dbReference>
<dbReference type="PANTHER" id="PTHR33744:SF1">
    <property type="entry name" value="DNA-BINDING TRANSCRIPTIONAL ACTIVATOR ADER"/>
    <property type="match status" value="1"/>
</dbReference>
<feature type="domain" description="CdaR GGDEF-like" evidence="3">
    <location>
        <begin position="172"/>
        <end position="295"/>
    </location>
</feature>
<dbReference type="EMBL" id="CP016537">
    <property type="protein sequence ID" value="ANU13150.1"/>
    <property type="molecule type" value="Genomic_DNA"/>
</dbReference>
<reference evidence="5" key="2">
    <citation type="submission" date="2016-10" db="EMBL/GenBank/DDBJ databases">
        <authorList>
            <person name="See-Too W.S."/>
        </authorList>
    </citation>
    <scope>NUCLEOTIDE SEQUENCE [LARGE SCALE GENOMIC DNA]</scope>
    <source>
        <strain evidence="5">DSM 24743</strain>
    </source>
</reference>
<name>A0A1C7DNH5_9BACL</name>
<dbReference type="RefSeq" id="WP_065527993.1">
    <property type="nucleotide sequence ID" value="NZ_CP016537.2"/>
</dbReference>
<organism evidence="4 5">
    <name type="scientific">Planococcus halocryophilus</name>
    <dbReference type="NCBI Taxonomy" id="1215089"/>
    <lineage>
        <taxon>Bacteria</taxon>
        <taxon>Bacillati</taxon>
        <taxon>Bacillota</taxon>
        <taxon>Bacilli</taxon>
        <taxon>Bacillales</taxon>
        <taxon>Caryophanaceae</taxon>
        <taxon>Planococcus</taxon>
    </lineage>
</organism>
<dbReference type="STRING" id="1215089.BBI08_04520"/>
<dbReference type="AlphaFoldDB" id="A0A1C7DNH5"/>
<dbReference type="InterPro" id="IPR041522">
    <property type="entry name" value="CdaR_GGDEF"/>
</dbReference>
<gene>
    <name evidence="4" type="ORF">BBI08_04520</name>
</gene>
<dbReference type="KEGG" id="phc:BBI08_04520"/>
<dbReference type="PANTHER" id="PTHR33744">
    <property type="entry name" value="CARBOHYDRATE DIACID REGULATOR"/>
    <property type="match status" value="1"/>
</dbReference>
<keyword evidence="5" id="KW-1185">Reference proteome</keyword>
<protein>
    <submittedName>
        <fullName evidence="4">PucR family transcriptional regulator</fullName>
    </submittedName>
</protein>
<sequence length="410" mass="47428">MEETPHKNPFKKPFFDLKELVDSIQEHLGCPATIEDTNHRLNAYSSHGIDADPARIGTIISQRVPEKVINRLWKEGIIPKLIQSDSALRIPHIEDIGLRDRVAIAIRKNKEILGYIWVVEGPKKLTDIQLEQLKEAAGVAIPLMAKIQQNRKRKEENYQDFLWQLLTGQFKNRDEIYEQVHELYLKIPNHFTVLVFYFEQDISQAMEEQISYLITTSQKITNHFLVVMDNELILIASPHPSQSDAKAFDSFITYFTSEIANRFSILGVKGSSGNGYSDFSKAMTSYQEAQKVLELKKYFPEELENVYHYSQLGAFLYIDLIQQELPNEHPAISKIRAYDKLHKSNFLKTLEVFIQKDSNMNEAAKKLFVHTNTLHYRMKRVAEIGEIDLANVHEKLGIYLDLMAQKMTEK</sequence>
<evidence type="ECO:0000313" key="5">
    <source>
        <dbReference type="Proteomes" id="UP000092687"/>
    </source>
</evidence>
<evidence type="ECO:0000259" key="2">
    <source>
        <dbReference type="Pfam" id="PF13556"/>
    </source>
</evidence>
<accession>A0A1C7DNH5</accession>
<dbReference type="Pfam" id="PF17853">
    <property type="entry name" value="GGDEF_2"/>
    <property type="match status" value="1"/>
</dbReference>
<evidence type="ECO:0000256" key="1">
    <source>
        <dbReference type="ARBA" id="ARBA00006754"/>
    </source>
</evidence>
<evidence type="ECO:0000313" key="4">
    <source>
        <dbReference type="EMBL" id="ANU13150.1"/>
    </source>
</evidence>
<dbReference type="OrthoDB" id="143422at2"/>
<dbReference type="InterPro" id="IPR025736">
    <property type="entry name" value="PucR_C-HTH_dom"/>
</dbReference>
<dbReference type="Gene3D" id="1.10.10.2840">
    <property type="entry name" value="PucR C-terminal helix-turn-helix domain"/>
    <property type="match status" value="1"/>
</dbReference>